<dbReference type="EMBL" id="JARJCW010000063">
    <property type="protein sequence ID" value="KAJ7200306.1"/>
    <property type="molecule type" value="Genomic_DNA"/>
</dbReference>
<reference evidence="2" key="1">
    <citation type="submission" date="2023-03" db="EMBL/GenBank/DDBJ databases">
        <title>Massive genome expansion in bonnet fungi (Mycena s.s.) driven by repeated elements and novel gene families across ecological guilds.</title>
        <authorList>
            <consortium name="Lawrence Berkeley National Laboratory"/>
            <person name="Harder C.B."/>
            <person name="Miyauchi S."/>
            <person name="Viragh M."/>
            <person name="Kuo A."/>
            <person name="Thoen E."/>
            <person name="Andreopoulos B."/>
            <person name="Lu D."/>
            <person name="Skrede I."/>
            <person name="Drula E."/>
            <person name="Henrissat B."/>
            <person name="Morin E."/>
            <person name="Kohler A."/>
            <person name="Barry K."/>
            <person name="LaButti K."/>
            <person name="Morin E."/>
            <person name="Salamov A."/>
            <person name="Lipzen A."/>
            <person name="Mereny Z."/>
            <person name="Hegedus B."/>
            <person name="Baldrian P."/>
            <person name="Stursova M."/>
            <person name="Weitz H."/>
            <person name="Taylor A."/>
            <person name="Grigoriev I.V."/>
            <person name="Nagy L.G."/>
            <person name="Martin F."/>
            <person name="Kauserud H."/>
        </authorList>
    </citation>
    <scope>NUCLEOTIDE SEQUENCE</scope>
    <source>
        <strain evidence="2">9144</strain>
    </source>
</reference>
<accession>A0AAD6V8X6</accession>
<dbReference type="InterPro" id="IPR036047">
    <property type="entry name" value="F-box-like_dom_sf"/>
</dbReference>
<sequence>MPTSATSQPLRAVKSPIHALPLEVLGEIFKMLVANGAACRAVTQVCRRWRMGALGDSNLWREVTVSAKDAYHIPVVEHLLHLSKGRTIALTLNFHGFEQRERDRNALGALLSVVASHLGRCSDLRVKTDWDAWAMMTALFVEERYEHLVSLDLKLIHPPHTPTIERLPPFPFPLSQGHRLQRISLRGMSTQVHQIFTHLTDIRIVNDVPCLYFWLRHPAERLWLETFRVPASFPHIPRHPSSAKSTLPRRSPVTHLVLMGLRATRDGPHGDSELSCVPFFEGLRTPCVRVLEIVEWDPCSRVWGDFLAVLVGSHNKYPLVAHLRLCRMHLVGLSYADTTRFLQALPTLETMRLERCYQGTWEKVLEVLEMDETLCPGLQEIRLQGEAVLCRNDPLPFRNVGMPDMREIILDS</sequence>
<comment type="caution">
    <text evidence="2">The sequence shown here is derived from an EMBL/GenBank/DDBJ whole genome shotgun (WGS) entry which is preliminary data.</text>
</comment>
<dbReference type="AlphaFoldDB" id="A0AAD6V8X6"/>
<dbReference type="Pfam" id="PF12937">
    <property type="entry name" value="F-box-like"/>
    <property type="match status" value="1"/>
</dbReference>
<dbReference type="Gene3D" id="1.20.1280.50">
    <property type="match status" value="1"/>
</dbReference>
<dbReference type="SUPFAM" id="SSF81383">
    <property type="entry name" value="F-box domain"/>
    <property type="match status" value="1"/>
</dbReference>
<dbReference type="PROSITE" id="PS50181">
    <property type="entry name" value="FBOX"/>
    <property type="match status" value="1"/>
</dbReference>
<gene>
    <name evidence="2" type="ORF">GGX14DRAFT_466604</name>
</gene>
<keyword evidence="3" id="KW-1185">Reference proteome</keyword>
<proteinExistence type="predicted"/>
<evidence type="ECO:0000313" key="3">
    <source>
        <dbReference type="Proteomes" id="UP001219525"/>
    </source>
</evidence>
<evidence type="ECO:0000259" key="1">
    <source>
        <dbReference type="PROSITE" id="PS50181"/>
    </source>
</evidence>
<name>A0AAD6V8X6_9AGAR</name>
<protein>
    <recommendedName>
        <fullName evidence="1">F-box domain-containing protein</fullName>
    </recommendedName>
</protein>
<evidence type="ECO:0000313" key="2">
    <source>
        <dbReference type="EMBL" id="KAJ7200306.1"/>
    </source>
</evidence>
<dbReference type="Proteomes" id="UP001219525">
    <property type="component" value="Unassembled WGS sequence"/>
</dbReference>
<organism evidence="2 3">
    <name type="scientific">Mycena pura</name>
    <dbReference type="NCBI Taxonomy" id="153505"/>
    <lineage>
        <taxon>Eukaryota</taxon>
        <taxon>Fungi</taxon>
        <taxon>Dikarya</taxon>
        <taxon>Basidiomycota</taxon>
        <taxon>Agaricomycotina</taxon>
        <taxon>Agaricomycetes</taxon>
        <taxon>Agaricomycetidae</taxon>
        <taxon>Agaricales</taxon>
        <taxon>Marasmiineae</taxon>
        <taxon>Mycenaceae</taxon>
        <taxon>Mycena</taxon>
    </lineage>
</organism>
<feature type="domain" description="F-box" evidence="1">
    <location>
        <begin position="14"/>
        <end position="63"/>
    </location>
</feature>
<dbReference type="InterPro" id="IPR001810">
    <property type="entry name" value="F-box_dom"/>
</dbReference>